<feature type="compositionally biased region" description="Basic and acidic residues" evidence="1">
    <location>
        <begin position="838"/>
        <end position="855"/>
    </location>
</feature>
<proteinExistence type="predicted"/>
<feature type="region of interest" description="Disordered" evidence="1">
    <location>
        <begin position="835"/>
        <end position="855"/>
    </location>
</feature>
<evidence type="ECO:0000313" key="2">
    <source>
        <dbReference type="EMBL" id="VFK55062.1"/>
    </source>
</evidence>
<sequence length="1474" mass="168349">MPLLDSDFVELHRRFAPIGKDEEPNLEAGLPWGFGVGKWLDWSDLLRHRRLVLLAEAASGKTWEFRHRADALAAEGKPAFFVRIEDLADEGFESALDPKDGDAFAAWRAGGMDGEAWFFLDSVDETRLNRKSPEKAVRRFVRELVPGDVACAHVYISCRVSDWKTREDRAMFERLLPLPEPPNPSASTPEDKDAALLNSLFPPKNEAQLPTASEETQKPDLQELLVARLVPLDRDQRRRLAEAWGIEDADAFLGEVERNGLDGLAERPGDMLDLAAYWKEHRRFGSRAEMFEHGVARKLAERDKHRPDNEALSPEETRRGAERLAAALTLGKSFTLLAPGQEPDPELANGAIDPAEVLPSWSDAERNALLRRGVFAPATYGRVRFHHRGTQEYLAARWLHGLLKKGAPIKAVWNLIFAERYGVETLVPSLRAAAAWLALWRDDVRDEIIRREPLVLLGESGDPASFPLAVKEQLLKSYAERDRLGEIGHNHSWSRSDHWAIWMFADPGLADAIRECWGMNDREEFRIDLLGMISAGKIRDCADLARDVVMGETDEPYLREAALDALDACEDAEGLAEAARWLMVAESLEHVLLFHFTDVLYPRHISVDDVPVLLDRHPLAENARFHHKESLTRLWDATPEPDRERLLTGLAELCLAPPFSEHYEHISARHRALVQILKPLGLKAVSALGDAEPSAGLIRLLMAIERAPMDEYAHDEGASLSELVSRDPRLKRALMWADVIDARSGSEEQVTRFWRAGFHSQLWCDFAPEDLDWLHEDFATRPLQEDRQLALSAIQVILRNEDRLHMEANRLRQWIGDDAVLLADLEGYLAPPREYEEEQRRQRQEENKRGRKWAEKKRQNKESWIAFREELEANPGALSDPALLSDWAKGSFRLHHLANWLKHRVKNKGYEESASQWRLLEEGFGRQVAKNYRDGMKALWRITPPERPKHHKNGIRTTKHTTHLSLAGLEIEAGEDSDWAARLTEAKARRAMEHVCLAKYRYPDWLDGFMEQWPLVAAPRLKERLGEEWNGRRGEHAPFFFYHHHANRPIPSLIRQLVLELLLGKAPKHGKILDDVLAILPRLALDEAESKRIARLARRRFRAAKKADKDETTPRYLGMLFLTNPTEAKAELVDWLEGPLEDAPPTSRNELAVICLGRLFDSFQNESLAANVLDDVPVPCLERIIRIAWRYRYVRPEDDYNPAPRDHAQRARDALLNALIDRPGPDAYTALRRLANDKSLFGEYLSTHLDERAHARAEKDAEFPKPWTPAQVRDFEAQYVAPVQSGEGLLRVVWNVLSDIQSDFHGKSDASSRAVLQRAENEKEVQEWLAEQMGLRSKERYHVHREPEASRGNKPDIVISSTAAKVDVALEIKHGGKGWSINDLKKALQKQLAENYLKPEERRHGVLVITYHGEKKWRHPKTKKRIEFDQLIEYLRGIADSIEKNPYDPIQVRVFGLNASEDEKNHAVPRRRTP</sequence>
<gene>
    <name evidence="2" type="ORF">BECKTC1821F_GA0114240_100664</name>
</gene>
<protein>
    <submittedName>
        <fullName evidence="2">Uncharacterized protein</fullName>
    </submittedName>
</protein>
<accession>A0A450ZMS2</accession>
<organism evidence="2">
    <name type="scientific">Candidatus Kentrum sp. TC</name>
    <dbReference type="NCBI Taxonomy" id="2126339"/>
    <lineage>
        <taxon>Bacteria</taxon>
        <taxon>Pseudomonadati</taxon>
        <taxon>Pseudomonadota</taxon>
        <taxon>Gammaproteobacteria</taxon>
        <taxon>Candidatus Kentrum</taxon>
    </lineage>
</organism>
<reference evidence="2" key="1">
    <citation type="submission" date="2019-02" db="EMBL/GenBank/DDBJ databases">
        <authorList>
            <person name="Gruber-Vodicka R. H."/>
            <person name="Seah K. B. B."/>
        </authorList>
    </citation>
    <scope>NUCLEOTIDE SEQUENCE</scope>
    <source>
        <strain evidence="2">BECK_BZ126</strain>
    </source>
</reference>
<evidence type="ECO:0000256" key="1">
    <source>
        <dbReference type="SAM" id="MobiDB-lite"/>
    </source>
</evidence>
<name>A0A450ZMS2_9GAMM</name>
<dbReference type="EMBL" id="CAADFW010000006">
    <property type="protein sequence ID" value="VFK55062.1"/>
    <property type="molecule type" value="Genomic_DNA"/>
</dbReference>